<gene>
    <name evidence="4" type="ordered locus">Bind_0755</name>
</gene>
<dbReference type="Pfam" id="PF07719">
    <property type="entry name" value="TPR_2"/>
    <property type="match status" value="1"/>
</dbReference>
<dbReference type="SUPFAM" id="SSF53756">
    <property type="entry name" value="UDP-Glycosyltransferase/glycogen phosphorylase"/>
    <property type="match status" value="1"/>
</dbReference>
<dbReference type="Proteomes" id="UP000001695">
    <property type="component" value="Chromosome"/>
</dbReference>
<dbReference type="Pfam" id="PF13181">
    <property type="entry name" value="TPR_8"/>
    <property type="match status" value="1"/>
</dbReference>
<feature type="repeat" description="TPR" evidence="3">
    <location>
        <begin position="203"/>
        <end position="236"/>
    </location>
</feature>
<name>B2IGZ1_BEII9</name>
<feature type="repeat" description="TPR" evidence="3">
    <location>
        <begin position="135"/>
        <end position="168"/>
    </location>
</feature>
<keyword evidence="2 3" id="KW-0802">TPR repeat</keyword>
<dbReference type="EMBL" id="CP001016">
    <property type="protein sequence ID" value="ACB94405.1"/>
    <property type="molecule type" value="Genomic_DNA"/>
</dbReference>
<dbReference type="SUPFAM" id="SSF48452">
    <property type="entry name" value="TPR-like"/>
    <property type="match status" value="2"/>
</dbReference>
<feature type="repeat" description="TPR" evidence="3">
    <location>
        <begin position="237"/>
        <end position="270"/>
    </location>
</feature>
<dbReference type="PANTHER" id="PTHR44366:SF1">
    <property type="entry name" value="UDP-N-ACETYLGLUCOSAMINE--PEPTIDE N-ACETYLGLUCOSAMINYLTRANSFERASE 110 KDA SUBUNIT"/>
    <property type="match status" value="1"/>
</dbReference>
<dbReference type="GO" id="GO:0097363">
    <property type="term" value="F:protein O-acetylglucosaminyltransferase activity"/>
    <property type="evidence" value="ECO:0007669"/>
    <property type="project" value="TreeGrafter"/>
</dbReference>
<keyword evidence="5" id="KW-1185">Reference proteome</keyword>
<dbReference type="STRING" id="395963.Bind_0755"/>
<dbReference type="eggNOG" id="COG0457">
    <property type="taxonomic scope" value="Bacteria"/>
</dbReference>
<keyword evidence="1" id="KW-0677">Repeat</keyword>
<evidence type="ECO:0000256" key="1">
    <source>
        <dbReference type="ARBA" id="ARBA00022737"/>
    </source>
</evidence>
<dbReference type="Pfam" id="PF13432">
    <property type="entry name" value="TPR_16"/>
    <property type="match status" value="1"/>
</dbReference>
<dbReference type="InterPro" id="IPR019734">
    <property type="entry name" value="TPR_rpt"/>
</dbReference>
<feature type="repeat" description="TPR" evidence="3">
    <location>
        <begin position="169"/>
        <end position="202"/>
    </location>
</feature>
<dbReference type="Gene3D" id="1.25.40.10">
    <property type="entry name" value="Tetratricopeptide repeat domain"/>
    <property type="match status" value="3"/>
</dbReference>
<dbReference type="InterPro" id="IPR037919">
    <property type="entry name" value="OGT"/>
</dbReference>
<feature type="repeat" description="TPR" evidence="3">
    <location>
        <begin position="305"/>
        <end position="338"/>
    </location>
</feature>
<dbReference type="Gene3D" id="3.40.50.2000">
    <property type="entry name" value="Glycogen Phosphorylase B"/>
    <property type="match status" value="1"/>
</dbReference>
<organism evidence="4 5">
    <name type="scientific">Beijerinckia indica subsp. indica (strain ATCC 9039 / DSM 1715 / NCIMB 8712)</name>
    <dbReference type="NCBI Taxonomy" id="395963"/>
    <lineage>
        <taxon>Bacteria</taxon>
        <taxon>Pseudomonadati</taxon>
        <taxon>Pseudomonadota</taxon>
        <taxon>Alphaproteobacteria</taxon>
        <taxon>Hyphomicrobiales</taxon>
        <taxon>Beijerinckiaceae</taxon>
        <taxon>Beijerinckia</taxon>
    </lineage>
</organism>
<accession>B2IGZ1</accession>
<dbReference type="eggNOG" id="COG0859">
    <property type="taxonomic scope" value="Bacteria"/>
</dbReference>
<reference evidence="5" key="1">
    <citation type="submission" date="2008-03" db="EMBL/GenBank/DDBJ databases">
        <title>Complete sequence of chromosome of Beijerinckia indica subsp. indica ATCC 9039.</title>
        <authorList>
            <consortium name="US DOE Joint Genome Institute"/>
            <person name="Copeland A."/>
            <person name="Lucas S."/>
            <person name="Lapidus A."/>
            <person name="Glavina del Rio T."/>
            <person name="Dalin E."/>
            <person name="Tice H."/>
            <person name="Bruce D."/>
            <person name="Goodwin L."/>
            <person name="Pitluck S."/>
            <person name="LaButti K."/>
            <person name="Schmutz J."/>
            <person name="Larimer F."/>
            <person name="Land M."/>
            <person name="Hauser L."/>
            <person name="Kyrpides N."/>
            <person name="Mikhailova N."/>
            <person name="Dunfield P.F."/>
            <person name="Dedysh S.N."/>
            <person name="Liesack W."/>
            <person name="Saw J.H."/>
            <person name="Alam M."/>
            <person name="Chen Y."/>
            <person name="Murrell J.C."/>
            <person name="Richardson P."/>
        </authorList>
    </citation>
    <scope>NUCLEOTIDE SEQUENCE [LARGE SCALE GENOMIC DNA]</scope>
    <source>
        <strain evidence="5">ATCC 9039 / DSM 1715 / NCIMB 8712</strain>
    </source>
</reference>
<protein>
    <submittedName>
        <fullName evidence="4">Tetratricopeptide TPR_2 repeat protein</fullName>
    </submittedName>
</protein>
<feature type="repeat" description="TPR" evidence="3">
    <location>
        <begin position="271"/>
        <end position="304"/>
    </location>
</feature>
<dbReference type="PROSITE" id="PS50293">
    <property type="entry name" value="TPR_REGION"/>
    <property type="match status" value="2"/>
</dbReference>
<dbReference type="KEGG" id="bid:Bind_0755"/>
<dbReference type="GO" id="GO:0006493">
    <property type="term" value="P:protein O-linked glycosylation"/>
    <property type="evidence" value="ECO:0007669"/>
    <property type="project" value="InterPro"/>
</dbReference>
<evidence type="ECO:0000256" key="3">
    <source>
        <dbReference type="PROSITE-ProRule" id="PRU00339"/>
    </source>
</evidence>
<dbReference type="HOGENOM" id="CLU_010140_1_0_5"/>
<proteinExistence type="predicted"/>
<dbReference type="PANTHER" id="PTHR44366">
    <property type="entry name" value="UDP-N-ACETYLGLUCOSAMINE--PEPTIDE N-ACETYLGLUCOSAMINYLTRANSFERASE 110 KDA SUBUNIT"/>
    <property type="match status" value="1"/>
</dbReference>
<dbReference type="SMART" id="SM00028">
    <property type="entry name" value="TPR"/>
    <property type="match status" value="8"/>
</dbReference>
<dbReference type="SUPFAM" id="SSF48439">
    <property type="entry name" value="Protein prenylyltransferase"/>
    <property type="match status" value="1"/>
</dbReference>
<dbReference type="OrthoDB" id="6193797at2"/>
<evidence type="ECO:0000256" key="2">
    <source>
        <dbReference type="ARBA" id="ARBA00022803"/>
    </source>
</evidence>
<sequence length="662" mass="73853">MSDATERSVRHKVTLAERGCFSFPKADTLDIQVDHNINRAITFLNAGQPHAAVEQLQNLDQKLVNDPIRCNLIGLIRLAAGAKEEALDWFERALVLDPGFTGAWSNKAIALQDLQRFEEALYASDHALKRGAHNPDLYYRRGVLLRDLGRLDEAIAALDIALMLQPDHAEALHTGGQILQASGHFEDALAFYDKALSLKPRFIEALIDRGALLQTVKQFDAALTCYNAAHALQPDNAELLNNRGTALQCFGRFSEALTDLERAIALRPNFAQAWFNKGNVHIQSREPEQALACFKRALELRPAYGEAMSSQAVALQHAGRFDEALAAYDATLAFDPNLTHARNNRAGLLLLLGRFAEGLDDYEFRWIARQTPKADLKFDLPEWNGHFTQGERVLVFDEQGFGDAIQFSRYLLLMAAQGVKVTFLCRHKLHRLFQGFAPTITLIDSFDDPGSFDSQIALSSLPRAFKTRVDTIPAFPFYLNAEEDLVHRFAELLGNQGFRVGLCWQGSQNLDADPARSIPLSAFAPLAGLDALRLISLQQGADLTSLQTSGVPIEGYALDRDPRGDAFIETAALMMTLDLVITCDTSIAHLAGALGRPVWVLLKHVPDWRWLLEREDSPWYPSMRLFRCNQGENWEALVTRIQPILQSLITERQELSLHGDPL</sequence>
<dbReference type="RefSeq" id="WP_012383762.1">
    <property type="nucleotide sequence ID" value="NC_010581.1"/>
</dbReference>
<dbReference type="InterPro" id="IPR013105">
    <property type="entry name" value="TPR_2"/>
</dbReference>
<evidence type="ECO:0000313" key="5">
    <source>
        <dbReference type="Proteomes" id="UP000001695"/>
    </source>
</evidence>
<dbReference type="AlphaFoldDB" id="B2IGZ1"/>
<dbReference type="Pfam" id="PF13371">
    <property type="entry name" value="TPR_9"/>
    <property type="match status" value="1"/>
</dbReference>
<dbReference type="PROSITE" id="PS50005">
    <property type="entry name" value="TPR"/>
    <property type="match status" value="6"/>
</dbReference>
<dbReference type="InterPro" id="IPR011990">
    <property type="entry name" value="TPR-like_helical_dom_sf"/>
</dbReference>
<reference evidence="4 5" key="2">
    <citation type="journal article" date="2010" name="J. Bacteriol.">
        <title>Complete genome sequence of Beijerinckia indica subsp. indica.</title>
        <authorList>
            <person name="Tamas I."/>
            <person name="Dedysh S.N."/>
            <person name="Liesack W."/>
            <person name="Stott M.B."/>
            <person name="Alam M."/>
            <person name="Murrell J.C."/>
            <person name="Dunfield P.F."/>
        </authorList>
    </citation>
    <scope>NUCLEOTIDE SEQUENCE [LARGE SCALE GENOMIC DNA]</scope>
    <source>
        <strain evidence="5">ATCC 9039 / DSM 1715 / NCIMB 8712</strain>
    </source>
</reference>
<evidence type="ECO:0000313" key="4">
    <source>
        <dbReference type="EMBL" id="ACB94405.1"/>
    </source>
</evidence>